<name>A0ABW1ELJ1_9BACT</name>
<evidence type="ECO:0000313" key="5">
    <source>
        <dbReference type="Proteomes" id="UP001596091"/>
    </source>
</evidence>
<keyword evidence="2" id="KW-0119">Carbohydrate metabolism</keyword>
<dbReference type="InterPro" id="IPR011048">
    <property type="entry name" value="Haem_d1_sf"/>
</dbReference>
<evidence type="ECO:0000256" key="1">
    <source>
        <dbReference type="ARBA" id="ARBA00005564"/>
    </source>
</evidence>
<dbReference type="PANTHER" id="PTHR30344">
    <property type="entry name" value="6-PHOSPHOGLUCONOLACTONASE-RELATED"/>
    <property type="match status" value="1"/>
</dbReference>
<evidence type="ECO:0000256" key="3">
    <source>
        <dbReference type="SAM" id="SignalP"/>
    </source>
</evidence>
<feature type="signal peptide" evidence="3">
    <location>
        <begin position="1"/>
        <end position="33"/>
    </location>
</feature>
<reference evidence="5" key="1">
    <citation type="journal article" date="2019" name="Int. J. Syst. Evol. Microbiol.">
        <title>The Global Catalogue of Microorganisms (GCM) 10K type strain sequencing project: providing services to taxonomists for standard genome sequencing and annotation.</title>
        <authorList>
            <consortium name="The Broad Institute Genomics Platform"/>
            <consortium name="The Broad Institute Genome Sequencing Center for Infectious Disease"/>
            <person name="Wu L."/>
            <person name="Ma J."/>
        </authorList>
    </citation>
    <scope>NUCLEOTIDE SEQUENCE [LARGE SCALE GENOMIC DNA]</scope>
    <source>
        <strain evidence="5">JCM 4087</strain>
    </source>
</reference>
<sequence length="367" mass="39249">MRLISPTIAPLTRRSFLASAGAAALAAKAHALASVGIRDSRFAYTASPGELRVYGTQTIPWALVQALPSEAPISLIADSNKRILHVLHDIAEYDGLPRGYIESFRIDQSTGRLTSPTRRPLSLSAIHPRCMALSPDGKTLAVAIHGGSAYNLLPIHDDGCPGRPIAIRKETGINTTSLSHPAQVNFSQDSRRILALDPGTVSISVFAVESTLPLLHRHSLPAESNPSHFAFHAASNLLFVTSDTATSLITLWHNPATGCLTFISESGDDKFRGPLVIHSASQTLITASADSLKTFYIDPQSAKLQHTQTLTLPQSAHAIQSLAFPPENDALYAATDYGIWRTSIDSQQATLASPSLVASSANLIAWL</sequence>
<dbReference type="InterPro" id="IPR050282">
    <property type="entry name" value="Cycloisomerase_2"/>
</dbReference>
<gene>
    <name evidence="4" type="ORF">ACFPT7_17620</name>
</gene>
<feature type="chain" id="PRO_5046753475" evidence="3">
    <location>
        <begin position="34"/>
        <end position="367"/>
    </location>
</feature>
<protein>
    <submittedName>
        <fullName evidence="4">Lactonase family protein</fullName>
    </submittedName>
</protein>
<dbReference type="InterPro" id="IPR019405">
    <property type="entry name" value="Lactonase_7-beta_prop"/>
</dbReference>
<dbReference type="RefSeq" id="WP_263340797.1">
    <property type="nucleotide sequence ID" value="NZ_JAGSYH010000006.1"/>
</dbReference>
<dbReference type="SUPFAM" id="SSF51004">
    <property type="entry name" value="C-terminal (heme d1) domain of cytochrome cd1-nitrite reductase"/>
    <property type="match status" value="1"/>
</dbReference>
<keyword evidence="2" id="KW-0313">Glucose metabolism</keyword>
<evidence type="ECO:0000256" key="2">
    <source>
        <dbReference type="ARBA" id="ARBA00022526"/>
    </source>
</evidence>
<dbReference type="EMBL" id="JBHSPH010000008">
    <property type="protein sequence ID" value="MFC5864130.1"/>
    <property type="molecule type" value="Genomic_DNA"/>
</dbReference>
<dbReference type="PANTHER" id="PTHR30344:SF1">
    <property type="entry name" value="6-PHOSPHOGLUCONOLACTONASE"/>
    <property type="match status" value="1"/>
</dbReference>
<dbReference type="Pfam" id="PF10282">
    <property type="entry name" value="Lactonase"/>
    <property type="match status" value="1"/>
</dbReference>
<evidence type="ECO:0000313" key="4">
    <source>
        <dbReference type="EMBL" id="MFC5864130.1"/>
    </source>
</evidence>
<dbReference type="Proteomes" id="UP001596091">
    <property type="component" value="Unassembled WGS sequence"/>
</dbReference>
<dbReference type="InterPro" id="IPR006311">
    <property type="entry name" value="TAT_signal"/>
</dbReference>
<organism evidence="4 5">
    <name type="scientific">Acidicapsa dinghuensis</name>
    <dbReference type="NCBI Taxonomy" id="2218256"/>
    <lineage>
        <taxon>Bacteria</taxon>
        <taxon>Pseudomonadati</taxon>
        <taxon>Acidobacteriota</taxon>
        <taxon>Terriglobia</taxon>
        <taxon>Terriglobales</taxon>
        <taxon>Acidobacteriaceae</taxon>
        <taxon>Acidicapsa</taxon>
    </lineage>
</organism>
<dbReference type="InterPro" id="IPR015943">
    <property type="entry name" value="WD40/YVTN_repeat-like_dom_sf"/>
</dbReference>
<keyword evidence="5" id="KW-1185">Reference proteome</keyword>
<keyword evidence="3" id="KW-0732">Signal</keyword>
<dbReference type="PROSITE" id="PS51318">
    <property type="entry name" value="TAT"/>
    <property type="match status" value="1"/>
</dbReference>
<accession>A0ABW1ELJ1</accession>
<comment type="caution">
    <text evidence="4">The sequence shown here is derived from an EMBL/GenBank/DDBJ whole genome shotgun (WGS) entry which is preliminary data.</text>
</comment>
<proteinExistence type="inferred from homology"/>
<comment type="similarity">
    <text evidence="1">Belongs to the cycloisomerase 2 family.</text>
</comment>
<dbReference type="Gene3D" id="2.130.10.10">
    <property type="entry name" value="YVTN repeat-like/Quinoprotein amine dehydrogenase"/>
    <property type="match status" value="1"/>
</dbReference>